<evidence type="ECO:0000313" key="1">
    <source>
        <dbReference type="EMBL" id="GIY75556.1"/>
    </source>
</evidence>
<gene>
    <name evidence="1" type="ORF">CDAR_175121</name>
</gene>
<sequence length="93" mass="10683">MGSNPQSSEVFPSGNFRKVTSYLERQTHFLCLLFLKGKGPHKRKWNLPQRRECNQLPQSSCKIWCHSGTNKVSVIKLSDAHRVGEFLVDRPSK</sequence>
<organism evidence="1 2">
    <name type="scientific">Caerostris darwini</name>
    <dbReference type="NCBI Taxonomy" id="1538125"/>
    <lineage>
        <taxon>Eukaryota</taxon>
        <taxon>Metazoa</taxon>
        <taxon>Ecdysozoa</taxon>
        <taxon>Arthropoda</taxon>
        <taxon>Chelicerata</taxon>
        <taxon>Arachnida</taxon>
        <taxon>Araneae</taxon>
        <taxon>Araneomorphae</taxon>
        <taxon>Entelegynae</taxon>
        <taxon>Araneoidea</taxon>
        <taxon>Araneidae</taxon>
        <taxon>Caerostris</taxon>
    </lineage>
</organism>
<dbReference type="Proteomes" id="UP001054837">
    <property type="component" value="Unassembled WGS sequence"/>
</dbReference>
<dbReference type="AlphaFoldDB" id="A0AAV4W0N7"/>
<keyword evidence="2" id="KW-1185">Reference proteome</keyword>
<accession>A0AAV4W0N7</accession>
<comment type="caution">
    <text evidence="1">The sequence shown here is derived from an EMBL/GenBank/DDBJ whole genome shotgun (WGS) entry which is preliminary data.</text>
</comment>
<protein>
    <submittedName>
        <fullName evidence="1">Uncharacterized protein</fullName>
    </submittedName>
</protein>
<dbReference type="EMBL" id="BPLQ01013878">
    <property type="protein sequence ID" value="GIY75556.1"/>
    <property type="molecule type" value="Genomic_DNA"/>
</dbReference>
<name>A0AAV4W0N7_9ARAC</name>
<evidence type="ECO:0000313" key="2">
    <source>
        <dbReference type="Proteomes" id="UP001054837"/>
    </source>
</evidence>
<proteinExistence type="predicted"/>
<reference evidence="1 2" key="1">
    <citation type="submission" date="2021-06" db="EMBL/GenBank/DDBJ databases">
        <title>Caerostris darwini draft genome.</title>
        <authorList>
            <person name="Kono N."/>
            <person name="Arakawa K."/>
        </authorList>
    </citation>
    <scope>NUCLEOTIDE SEQUENCE [LARGE SCALE GENOMIC DNA]</scope>
</reference>